<evidence type="ECO:0000313" key="4">
    <source>
        <dbReference type="Proteomes" id="UP000295391"/>
    </source>
</evidence>
<dbReference type="CDD" id="cd05710">
    <property type="entry name" value="SIS_1"/>
    <property type="match status" value="1"/>
</dbReference>
<dbReference type="EMBL" id="SNYR01000004">
    <property type="protein sequence ID" value="TDQ60401.1"/>
    <property type="molecule type" value="Genomic_DNA"/>
</dbReference>
<evidence type="ECO:0000256" key="1">
    <source>
        <dbReference type="ARBA" id="ARBA00022576"/>
    </source>
</evidence>
<reference evidence="3 4" key="1">
    <citation type="submission" date="2019-03" db="EMBL/GenBank/DDBJ databases">
        <title>Genomic Encyclopedia of Type Strains, Phase III (KMG-III): the genomes of soil and plant-associated and newly described type strains.</title>
        <authorList>
            <person name="Whitman W."/>
        </authorList>
    </citation>
    <scope>NUCLEOTIDE SEQUENCE [LARGE SCALE GENOMIC DNA]</scope>
    <source>
        <strain evidence="3 4">CGMCC 1.7002</strain>
    </source>
</reference>
<dbReference type="OrthoDB" id="9782098at2"/>
<dbReference type="InterPro" id="IPR035488">
    <property type="entry name" value="FrlB_SIS"/>
</dbReference>
<proteinExistence type="predicted"/>
<feature type="domain" description="SIS" evidence="2">
    <location>
        <begin position="27"/>
        <end position="162"/>
    </location>
</feature>
<dbReference type="SUPFAM" id="SSF53697">
    <property type="entry name" value="SIS domain"/>
    <property type="match status" value="1"/>
</dbReference>
<dbReference type="RefSeq" id="WP_133573893.1">
    <property type="nucleotide sequence ID" value="NZ_SNYR01000004.1"/>
</dbReference>
<keyword evidence="1" id="KW-0808">Transferase</keyword>
<name>A0A4R6VDI3_9HYPH</name>
<dbReference type="AlphaFoldDB" id="A0A4R6VDI3"/>
<dbReference type="Pfam" id="PF01380">
    <property type="entry name" value="SIS"/>
    <property type="match status" value="1"/>
</dbReference>
<comment type="caution">
    <text evidence="3">The sequence shown here is derived from an EMBL/GenBank/DDBJ whole genome shotgun (WGS) entry which is preliminary data.</text>
</comment>
<evidence type="ECO:0000313" key="3">
    <source>
        <dbReference type="EMBL" id="TDQ60401.1"/>
    </source>
</evidence>
<sequence length="337" mass="37525">MFNFDAGRFLQIQEGAVTQAQALRPHITDLLGNGAQNIFLLGTGGAAILMEPAADLLRKRSTFPVFTEFTAELNVESSIHLGANSIVVIPSLSGTTKESIELLETTQAAGAHVIVLTGHANTPLAQKADKAFVNFAEDDTSCESFYIQSYAIAHAIMAARGELDDADGLYKELDQLPKLLLSVKEQFEAEAEQIATHIQNMDYHIISGAGNTWPEAHYYGMCILEEMQWIRTRPVHASHFFHGTLELLEKDVSVVLYKGEDAYRPLVERVEKFARQYTNELIIFDTAKYEMGTLSPAARAIASPIVLATMMERMSAHLESLRNHPLTTRRYYKRVAY</sequence>
<dbReference type="PROSITE" id="PS51464">
    <property type="entry name" value="SIS"/>
    <property type="match status" value="1"/>
</dbReference>
<evidence type="ECO:0000259" key="2">
    <source>
        <dbReference type="PROSITE" id="PS51464"/>
    </source>
</evidence>
<dbReference type="GO" id="GO:0004360">
    <property type="term" value="F:glutamine-fructose-6-phosphate transaminase (isomerizing) activity"/>
    <property type="evidence" value="ECO:0007669"/>
    <property type="project" value="TreeGrafter"/>
</dbReference>
<dbReference type="InterPro" id="IPR046348">
    <property type="entry name" value="SIS_dom_sf"/>
</dbReference>
<dbReference type="GO" id="GO:0006487">
    <property type="term" value="P:protein N-linked glycosylation"/>
    <property type="evidence" value="ECO:0007669"/>
    <property type="project" value="TreeGrafter"/>
</dbReference>
<dbReference type="GO" id="GO:0006002">
    <property type="term" value="P:fructose 6-phosphate metabolic process"/>
    <property type="evidence" value="ECO:0007669"/>
    <property type="project" value="TreeGrafter"/>
</dbReference>
<dbReference type="InterPro" id="IPR024713">
    <property type="entry name" value="Fructosamine_deglycase_FrlB"/>
</dbReference>
<protein>
    <submittedName>
        <fullName evidence="3">Fructoselysine-6-phosphate deglycase</fullName>
    </submittedName>
</protein>
<dbReference type="GO" id="GO:0006047">
    <property type="term" value="P:UDP-N-acetylglucosamine metabolic process"/>
    <property type="evidence" value="ECO:0007669"/>
    <property type="project" value="TreeGrafter"/>
</dbReference>
<keyword evidence="1" id="KW-0032">Aminotransferase</keyword>
<dbReference type="GO" id="GO:0097367">
    <property type="term" value="F:carbohydrate derivative binding"/>
    <property type="evidence" value="ECO:0007669"/>
    <property type="project" value="InterPro"/>
</dbReference>
<keyword evidence="4" id="KW-1185">Reference proteome</keyword>
<gene>
    <name evidence="3" type="ORF">ATL17_3288</name>
</gene>
<dbReference type="PANTHER" id="PTHR10937">
    <property type="entry name" value="GLUCOSAMINE--FRUCTOSE-6-PHOSPHATE AMINOTRANSFERASE, ISOMERIZING"/>
    <property type="match status" value="1"/>
</dbReference>
<dbReference type="InterPro" id="IPR001347">
    <property type="entry name" value="SIS_dom"/>
</dbReference>
<dbReference type="Proteomes" id="UP000295391">
    <property type="component" value="Unassembled WGS sequence"/>
</dbReference>
<dbReference type="PIRSF" id="PIRSF009290">
    <property type="entry name" value="FrlB"/>
    <property type="match status" value="1"/>
</dbReference>
<accession>A0A4R6VDI3</accession>
<organism evidence="3 4">
    <name type="scientific">Maritalea mobilis</name>
    <dbReference type="NCBI Taxonomy" id="483324"/>
    <lineage>
        <taxon>Bacteria</taxon>
        <taxon>Pseudomonadati</taxon>
        <taxon>Pseudomonadota</taxon>
        <taxon>Alphaproteobacteria</taxon>
        <taxon>Hyphomicrobiales</taxon>
        <taxon>Devosiaceae</taxon>
        <taxon>Maritalea</taxon>
    </lineage>
</organism>
<dbReference type="PANTHER" id="PTHR10937:SF14">
    <property type="entry name" value="FRUCTOSELYSINE 6-PHOSPHATE DEGLYCASE"/>
    <property type="match status" value="1"/>
</dbReference>
<dbReference type="Gene3D" id="3.40.50.10490">
    <property type="entry name" value="Glucose-6-phosphate isomerase like protein, domain 1"/>
    <property type="match status" value="2"/>
</dbReference>